<dbReference type="AlphaFoldDB" id="A0AAV2NS36"/>
<gene>
    <name evidence="2" type="ORF">LPLAT_LOCUS9043</name>
</gene>
<sequence length="528" mass="59428">MFHLGIFAVLWSAMTCSFGFTMDRSAALVPSTWDTAPSLDTYQRVDSALNDKMQVTGMDRILPAVDAKVSAKLTERMAENQTREKRATTESAEIRIKFVNNTTSTTRNYASNFSEENTNVAHIPRNVILLLIDERYQDEKREENLWDYKNRLPFAIEGFLQRCHDKIEIPGISLDGALISENKEKDCDREHILRANIGELLSWARQTRGMTTGAVHSSNFFISPFPRKFDVPKESDVKLELHKNKRDLNDVWQIIGDLDDRAKSFPLVTADPKTETMNYNDTWDVFDMFSKISVAIFRSLLESLGRNGGSSEDDFSLHRSFPLKKEPTVTNLIENTIKNLKSISNNNGYILIAIVPRNEGVLAVDLVTRETSPNDTLLVVTQICAGDEESVPFVAQGPNREIFREVVTIGQLPIGIRKAIAGKCRDSECINRQKRDIPIVSHLPIEIFSQLPARKRVTRDKDAVEKPETSKLTDTIKDTVRTVETTIVEKKNQARFYRSTSSKTMPCGLATTFSVAASVVAVAVWASS</sequence>
<reference evidence="2" key="1">
    <citation type="submission" date="2024-04" db="EMBL/GenBank/DDBJ databases">
        <authorList>
            <consortium name="Molecular Ecology Group"/>
        </authorList>
    </citation>
    <scope>NUCLEOTIDE SEQUENCE</scope>
</reference>
<evidence type="ECO:0000313" key="3">
    <source>
        <dbReference type="Proteomes" id="UP001497644"/>
    </source>
</evidence>
<feature type="signal peptide" evidence="1">
    <location>
        <begin position="1"/>
        <end position="19"/>
    </location>
</feature>
<evidence type="ECO:0000313" key="2">
    <source>
        <dbReference type="EMBL" id="CAL1683285.1"/>
    </source>
</evidence>
<organism evidence="2 3">
    <name type="scientific">Lasius platythorax</name>
    <dbReference type="NCBI Taxonomy" id="488582"/>
    <lineage>
        <taxon>Eukaryota</taxon>
        <taxon>Metazoa</taxon>
        <taxon>Ecdysozoa</taxon>
        <taxon>Arthropoda</taxon>
        <taxon>Hexapoda</taxon>
        <taxon>Insecta</taxon>
        <taxon>Pterygota</taxon>
        <taxon>Neoptera</taxon>
        <taxon>Endopterygota</taxon>
        <taxon>Hymenoptera</taxon>
        <taxon>Apocrita</taxon>
        <taxon>Aculeata</taxon>
        <taxon>Formicoidea</taxon>
        <taxon>Formicidae</taxon>
        <taxon>Formicinae</taxon>
        <taxon>Lasius</taxon>
        <taxon>Lasius</taxon>
    </lineage>
</organism>
<name>A0AAV2NS36_9HYME</name>
<keyword evidence="1" id="KW-0732">Signal</keyword>
<evidence type="ECO:0000256" key="1">
    <source>
        <dbReference type="SAM" id="SignalP"/>
    </source>
</evidence>
<dbReference type="Proteomes" id="UP001497644">
    <property type="component" value="Chromosome 4"/>
</dbReference>
<accession>A0AAV2NS36</accession>
<proteinExistence type="predicted"/>
<feature type="chain" id="PRO_5043696512" evidence="1">
    <location>
        <begin position="20"/>
        <end position="528"/>
    </location>
</feature>
<keyword evidence="3" id="KW-1185">Reference proteome</keyword>
<dbReference type="EMBL" id="OZ034827">
    <property type="protein sequence ID" value="CAL1683285.1"/>
    <property type="molecule type" value="Genomic_DNA"/>
</dbReference>
<protein>
    <submittedName>
        <fullName evidence="2">Uncharacterized protein</fullName>
    </submittedName>
</protein>